<reference evidence="2 3" key="1">
    <citation type="journal article" date="2018" name="Nat. Ecol. Evol.">
        <title>Pezizomycetes genomes reveal the molecular basis of ectomycorrhizal truffle lifestyle.</title>
        <authorList>
            <person name="Murat C."/>
            <person name="Payen T."/>
            <person name="Noel B."/>
            <person name="Kuo A."/>
            <person name="Morin E."/>
            <person name="Chen J."/>
            <person name="Kohler A."/>
            <person name="Krizsan K."/>
            <person name="Balestrini R."/>
            <person name="Da Silva C."/>
            <person name="Montanini B."/>
            <person name="Hainaut M."/>
            <person name="Levati E."/>
            <person name="Barry K.W."/>
            <person name="Belfiori B."/>
            <person name="Cichocki N."/>
            <person name="Clum A."/>
            <person name="Dockter R.B."/>
            <person name="Fauchery L."/>
            <person name="Guy J."/>
            <person name="Iotti M."/>
            <person name="Le Tacon F."/>
            <person name="Lindquist E.A."/>
            <person name="Lipzen A."/>
            <person name="Malagnac F."/>
            <person name="Mello A."/>
            <person name="Molinier V."/>
            <person name="Miyauchi S."/>
            <person name="Poulain J."/>
            <person name="Riccioni C."/>
            <person name="Rubini A."/>
            <person name="Sitrit Y."/>
            <person name="Splivallo R."/>
            <person name="Traeger S."/>
            <person name="Wang M."/>
            <person name="Zifcakova L."/>
            <person name="Wipf D."/>
            <person name="Zambonelli A."/>
            <person name="Paolocci F."/>
            <person name="Nowrousian M."/>
            <person name="Ottonello S."/>
            <person name="Baldrian P."/>
            <person name="Spatafora J.W."/>
            <person name="Henrissat B."/>
            <person name="Nagy L.G."/>
            <person name="Aury J.M."/>
            <person name="Wincker P."/>
            <person name="Grigoriev I.V."/>
            <person name="Bonfante P."/>
            <person name="Martin F.M."/>
        </authorList>
    </citation>
    <scope>NUCLEOTIDE SEQUENCE [LARGE SCALE GENOMIC DNA]</scope>
    <source>
        <strain evidence="2 3">120613-1</strain>
    </source>
</reference>
<accession>A0A3N4JJS2</accession>
<organism evidence="2 3">
    <name type="scientific">Choiromyces venosus 120613-1</name>
    <dbReference type="NCBI Taxonomy" id="1336337"/>
    <lineage>
        <taxon>Eukaryota</taxon>
        <taxon>Fungi</taxon>
        <taxon>Dikarya</taxon>
        <taxon>Ascomycota</taxon>
        <taxon>Pezizomycotina</taxon>
        <taxon>Pezizomycetes</taxon>
        <taxon>Pezizales</taxon>
        <taxon>Tuberaceae</taxon>
        <taxon>Choiromyces</taxon>
    </lineage>
</organism>
<feature type="transmembrane region" description="Helical" evidence="1">
    <location>
        <begin position="55"/>
        <end position="73"/>
    </location>
</feature>
<keyword evidence="1" id="KW-0812">Transmembrane</keyword>
<sequence>MKFGAISSTYEELADAHQTLTESSEKLAQIMGNVTEALGDVDEKVRSWEERISKLGHSAWLPVASFLLGGIILGRDWGRLNSILVIIIGGCFILLNNFQWSDLTCAQRFKMLLELWDHSTAISQEISYILSFVSALLLSVCCGAAYILYRRATPAEPLLG</sequence>
<keyword evidence="3" id="KW-1185">Reference proteome</keyword>
<proteinExistence type="predicted"/>
<feature type="transmembrane region" description="Helical" evidence="1">
    <location>
        <begin position="126"/>
        <end position="149"/>
    </location>
</feature>
<evidence type="ECO:0000313" key="3">
    <source>
        <dbReference type="Proteomes" id="UP000276215"/>
    </source>
</evidence>
<keyword evidence="1" id="KW-1133">Transmembrane helix</keyword>
<dbReference type="AlphaFoldDB" id="A0A3N4JJS2"/>
<keyword evidence="1" id="KW-0472">Membrane</keyword>
<protein>
    <submittedName>
        <fullName evidence="2">Uncharacterized protein</fullName>
    </submittedName>
</protein>
<name>A0A3N4JJS2_9PEZI</name>
<dbReference type="Proteomes" id="UP000276215">
    <property type="component" value="Unassembled WGS sequence"/>
</dbReference>
<dbReference type="EMBL" id="ML120412">
    <property type="protein sequence ID" value="RPA96670.1"/>
    <property type="molecule type" value="Genomic_DNA"/>
</dbReference>
<gene>
    <name evidence="2" type="ORF">L873DRAFT_1206907</name>
</gene>
<evidence type="ECO:0000313" key="2">
    <source>
        <dbReference type="EMBL" id="RPA96670.1"/>
    </source>
</evidence>
<evidence type="ECO:0000256" key="1">
    <source>
        <dbReference type="SAM" id="Phobius"/>
    </source>
</evidence>
<feature type="transmembrane region" description="Helical" evidence="1">
    <location>
        <begin position="80"/>
        <end position="100"/>
    </location>
</feature>